<dbReference type="eggNOG" id="KOG2614">
    <property type="taxonomic scope" value="Eukaryota"/>
</dbReference>
<feature type="region of interest" description="Disordered" evidence="1">
    <location>
        <begin position="81"/>
        <end position="101"/>
    </location>
</feature>
<sequence>MCVHQLAHLRRLSIGQALLQEGEPTEMNRIRATRALLAQAGLLPVPRRHELLDAAANLPELAALFQPAAAAAAAAAASDTGADSSASTSPVSNIPSPSELQSKLQALEKAVRAAPASAVGRESNGVEGNGSAESKVPQTALESPQPKDVDSGLTPGAAPGAAPAAAPGAAPGAAPAAVGAATAAEEVDVLSISVVPEYDQYGLEAEAVRAVVSIKAIADVPERARVALTCVLDRSGSMSGGPIRLVRETCHFLIDQLTSDDFLGLISYAHDVREDLPLLRMTPASRTLAHAVVEELVAGGSTALYDGLVAGLRQQMAAERDLGGGNGASGGASDSSSPSSLSLVHSCFLFTDGQATDGPSNPASIIEGLQAAQAPSGQHVTVHTFGFGNGHSVELLQQVAEAQSGVYYYISCEEDIACGFGDALGGLLAVVAKDVRVEVRPRSGATLAAFRSGGRVLGAASATTSAATITSTTSTNWLRSRNRLPGRSGGAGAGADGSDAAVPTGAIFNDMFAEETRECLLVLNIGPVAASAPEPQGQQQGQPSVERSELELVVVDLQYTDVATGRRVERSATLRVHRTAEQRPAGQLPAELVFVTAARFETLDAIEAAQRAAVEAEGGDVGPAHQVLDAQVGRLQASPLQVPQLSALVEQTQLAKATIVPRAMRDQAKVAAMAGTVQVLKQQRLATSTVASPLCYEQYDLKCKMNVRLSARAAVSGESSTGLLKSLRAPKKC</sequence>
<dbReference type="FunCoup" id="D8TNL5">
    <property type="interactions" value="22"/>
</dbReference>
<dbReference type="STRING" id="3068.D8TNL5"/>
<dbReference type="Proteomes" id="UP000001058">
    <property type="component" value="Unassembled WGS sequence"/>
</dbReference>
<feature type="compositionally biased region" description="Polar residues" evidence="1">
    <location>
        <begin position="90"/>
        <end position="101"/>
    </location>
</feature>
<dbReference type="PROSITE" id="PS50234">
    <property type="entry name" value="VWFA"/>
    <property type="match status" value="1"/>
</dbReference>
<evidence type="ECO:0000259" key="2">
    <source>
        <dbReference type="PROSITE" id="PS50234"/>
    </source>
</evidence>
<evidence type="ECO:0000256" key="1">
    <source>
        <dbReference type="SAM" id="MobiDB-lite"/>
    </source>
</evidence>
<organism evidence="4">
    <name type="scientific">Volvox carteri f. nagariensis</name>
    <dbReference type="NCBI Taxonomy" id="3068"/>
    <lineage>
        <taxon>Eukaryota</taxon>
        <taxon>Viridiplantae</taxon>
        <taxon>Chlorophyta</taxon>
        <taxon>core chlorophytes</taxon>
        <taxon>Chlorophyceae</taxon>
        <taxon>CS clade</taxon>
        <taxon>Chlamydomonadales</taxon>
        <taxon>Volvocaceae</taxon>
        <taxon>Volvox</taxon>
    </lineage>
</organism>
<evidence type="ECO:0000313" key="3">
    <source>
        <dbReference type="EMBL" id="EFJ50865.1"/>
    </source>
</evidence>
<feature type="domain" description="VWFA" evidence="2">
    <location>
        <begin position="227"/>
        <end position="431"/>
    </location>
</feature>
<dbReference type="RefSeq" id="XP_002947877.1">
    <property type="nucleotide sequence ID" value="XM_002947831.1"/>
</dbReference>
<name>D8TNL5_VOLCA</name>
<accession>D8TNL5</accession>
<dbReference type="PANTHER" id="PTHR10579">
    <property type="entry name" value="CALCIUM-ACTIVATED CHLORIDE CHANNEL REGULATOR"/>
    <property type="match status" value="1"/>
</dbReference>
<dbReference type="InterPro" id="IPR051266">
    <property type="entry name" value="CLCR"/>
</dbReference>
<dbReference type="Pfam" id="PF00092">
    <property type="entry name" value="VWA"/>
    <property type="match status" value="1"/>
</dbReference>
<protein>
    <recommendedName>
        <fullName evidence="2">VWFA domain-containing protein</fullName>
    </recommendedName>
</protein>
<dbReference type="KEGG" id="vcn:VOLCADRAFT_103646"/>
<dbReference type="AlphaFoldDB" id="D8TNL5"/>
<keyword evidence="4" id="KW-1185">Reference proteome</keyword>
<dbReference type="SUPFAM" id="SSF53300">
    <property type="entry name" value="vWA-like"/>
    <property type="match status" value="1"/>
</dbReference>
<dbReference type="InterPro" id="IPR002035">
    <property type="entry name" value="VWF_A"/>
</dbReference>
<feature type="region of interest" description="Disordered" evidence="1">
    <location>
        <begin position="114"/>
        <end position="173"/>
    </location>
</feature>
<reference evidence="3 4" key="1">
    <citation type="journal article" date="2010" name="Science">
        <title>Genomic analysis of organismal complexity in the multicellular green alga Volvox carteri.</title>
        <authorList>
            <person name="Prochnik S.E."/>
            <person name="Umen J."/>
            <person name="Nedelcu A.M."/>
            <person name="Hallmann A."/>
            <person name="Miller S.M."/>
            <person name="Nishii I."/>
            <person name="Ferris P."/>
            <person name="Kuo A."/>
            <person name="Mitros T."/>
            <person name="Fritz-Laylin L.K."/>
            <person name="Hellsten U."/>
            <person name="Chapman J."/>
            <person name="Simakov O."/>
            <person name="Rensing S.A."/>
            <person name="Terry A."/>
            <person name="Pangilinan J."/>
            <person name="Kapitonov V."/>
            <person name="Jurka J."/>
            <person name="Salamov A."/>
            <person name="Shapiro H."/>
            <person name="Schmutz J."/>
            <person name="Grimwood J."/>
            <person name="Lindquist E."/>
            <person name="Lucas S."/>
            <person name="Grigoriev I.V."/>
            <person name="Schmitt R."/>
            <person name="Kirk D."/>
            <person name="Rokhsar D.S."/>
        </authorList>
    </citation>
    <scope>NUCLEOTIDE SEQUENCE [LARGE SCALE GENOMIC DNA]</scope>
    <source>
        <strain evidence="4">f. Nagariensis / Eve</strain>
    </source>
</reference>
<dbReference type="PANTHER" id="PTHR10579:SF43">
    <property type="entry name" value="ZINC FINGER (C3HC4-TYPE RING FINGER) FAMILY PROTEIN"/>
    <property type="match status" value="1"/>
</dbReference>
<dbReference type="InParanoid" id="D8TNL5"/>
<dbReference type="InterPro" id="IPR036465">
    <property type="entry name" value="vWFA_dom_sf"/>
</dbReference>
<dbReference type="OrthoDB" id="687730at2759"/>
<dbReference type="Gene3D" id="3.40.50.410">
    <property type="entry name" value="von Willebrand factor, type A domain"/>
    <property type="match status" value="1"/>
</dbReference>
<feature type="compositionally biased region" description="Low complexity" evidence="1">
    <location>
        <begin position="155"/>
        <end position="173"/>
    </location>
</feature>
<gene>
    <name evidence="3" type="ORF">VOLCADRAFT_103646</name>
</gene>
<evidence type="ECO:0000313" key="4">
    <source>
        <dbReference type="Proteomes" id="UP000001058"/>
    </source>
</evidence>
<dbReference type="SMART" id="SM00327">
    <property type="entry name" value="VWA"/>
    <property type="match status" value="1"/>
</dbReference>
<dbReference type="EMBL" id="GL378329">
    <property type="protein sequence ID" value="EFJ50865.1"/>
    <property type="molecule type" value="Genomic_DNA"/>
</dbReference>
<dbReference type="GeneID" id="9620989"/>
<proteinExistence type="predicted"/>